<dbReference type="KEGG" id="ege:EM595_1673"/>
<evidence type="ECO:0000313" key="2">
    <source>
        <dbReference type="Proteomes" id="UP000059419"/>
    </source>
</evidence>
<keyword evidence="2" id="KW-1185">Reference proteome</keyword>
<organism evidence="1 2">
    <name type="scientific">Duffyella gerundensis</name>
    <dbReference type="NCBI Taxonomy" id="1619313"/>
    <lineage>
        <taxon>Bacteria</taxon>
        <taxon>Pseudomonadati</taxon>
        <taxon>Pseudomonadota</taxon>
        <taxon>Gammaproteobacteria</taxon>
        <taxon>Enterobacterales</taxon>
        <taxon>Erwiniaceae</taxon>
        <taxon>Duffyella</taxon>
    </lineage>
</organism>
<dbReference type="Gene3D" id="3.20.20.450">
    <property type="entry name" value="EAL domain"/>
    <property type="match status" value="1"/>
</dbReference>
<dbReference type="STRING" id="1619313.EM595_1673"/>
<dbReference type="PATRIC" id="fig|1619313.3.peg.1739"/>
<dbReference type="AlphaFoldDB" id="A0A0U5L5F6"/>
<proteinExistence type="predicted"/>
<dbReference type="InterPro" id="IPR035919">
    <property type="entry name" value="EAL_sf"/>
</dbReference>
<sequence>MQIHLSADFRSRNIFYPCYTPHGRLAAVEMNVTFVHETADVTLPQSMLLPQLDATQRAAIMQDQLSLLENNSDFFNKHNVRATICVDSVSVESILNNDLLQHRIRQLSWLELQIDEAYPGLALGENNAELMTLRSIAALSLSHFGAGKIPAKPLYDNLFTRVKIDKKFLQAAAKRASFPAFIHAIFSNIEAHCQYIVLPGIDDELLLNKVLAVNPWGLEGAIFPTVDAANLDALVAAPAVLSSCQH</sequence>
<accession>A0A0U5L5F6</accession>
<reference evidence="2" key="1">
    <citation type="submission" date="2015-11" db="EMBL/GenBank/DDBJ databases">
        <authorList>
            <person name="Blom J."/>
        </authorList>
    </citation>
    <scope>NUCLEOTIDE SEQUENCE [LARGE SCALE GENOMIC DNA]</scope>
</reference>
<gene>
    <name evidence="1" type="ORF">EM595_1673</name>
</gene>
<dbReference type="Proteomes" id="UP000059419">
    <property type="component" value="Chromosome 1"/>
</dbReference>
<protein>
    <submittedName>
        <fullName evidence="1">Diguanylate phosphodiesterase</fullName>
    </submittedName>
</protein>
<evidence type="ECO:0000313" key="1">
    <source>
        <dbReference type="EMBL" id="CUU23907.1"/>
    </source>
</evidence>
<name>A0A0U5L5F6_9GAMM</name>
<dbReference type="SUPFAM" id="SSF141868">
    <property type="entry name" value="EAL domain-like"/>
    <property type="match status" value="1"/>
</dbReference>
<dbReference type="EMBL" id="LN907827">
    <property type="protein sequence ID" value="CUU23907.1"/>
    <property type="molecule type" value="Genomic_DNA"/>
</dbReference>
<dbReference type="OrthoDB" id="8552213at2"/>